<name>A0A317YP52_STAPS</name>
<comment type="caution">
    <text evidence="2">The sequence shown here is derived from an EMBL/GenBank/DDBJ whole genome shotgun (WGS) entry which is preliminary data.</text>
</comment>
<dbReference type="RefSeq" id="WP_104052088.1">
    <property type="nucleotide sequence ID" value="NZ_CAJETL010000003.1"/>
</dbReference>
<dbReference type="EMBL" id="QEIT01000051">
    <property type="protein sequence ID" value="PWZ74020.1"/>
    <property type="molecule type" value="Genomic_DNA"/>
</dbReference>
<proteinExistence type="predicted"/>
<evidence type="ECO:0000259" key="1">
    <source>
        <dbReference type="Pfam" id="PF10592"/>
    </source>
</evidence>
<dbReference type="Proteomes" id="UP000246800">
    <property type="component" value="Unassembled WGS sequence"/>
</dbReference>
<evidence type="ECO:0000313" key="3">
    <source>
        <dbReference type="Proteomes" id="UP000246800"/>
    </source>
</evidence>
<gene>
    <name evidence="2" type="ORF">DD902_09490</name>
</gene>
<dbReference type="Pfam" id="PF10592">
    <property type="entry name" value="AIPR"/>
    <property type="match status" value="1"/>
</dbReference>
<organism evidence="2 3">
    <name type="scientific">Staphylococcus pseudintermedius</name>
    <dbReference type="NCBI Taxonomy" id="283734"/>
    <lineage>
        <taxon>Bacteria</taxon>
        <taxon>Bacillati</taxon>
        <taxon>Bacillota</taxon>
        <taxon>Bacilli</taxon>
        <taxon>Bacillales</taxon>
        <taxon>Staphylococcaceae</taxon>
        <taxon>Staphylococcus</taxon>
        <taxon>Staphylococcus intermedius group</taxon>
    </lineage>
</organism>
<sequence>MAKKEEDYKLLKFKAVAVRTVESPSNPDITTYYTWVNFRELPKNLSLEVNPRKPKMNTAVAKQLIKAVVGPDDESFDINNRGIVITSKNFSFDTSTKTVTLDVDNDKERYGILDGGHTYTAIIDNVDKLDQAINKYVKIEIIVGSKLDVSAVADARNTSAQVSDIALFELDDKFGFIKDAIKNESYANDIAYKDNDDKDIRIAELLKLMFAFNIKRFPDDSSAPVSAYSGKAAVFRDFKKEYEDSDSDKKDKNRNNNGIEKYNIYESLAPHLPKLVELYEKIQLELPSKYKEFKADEGSKGVFGNVRGIEGSGNFKTDFTKNKIQYQISVGFLLPIFGAFRALLYQKNGKLEWEFDPIAIWEKAGKRLVQNTFDTDTNPQQVGKSKTLWQANYRIVDSIRKDLLLERLMNNS</sequence>
<dbReference type="AlphaFoldDB" id="A0A317YP52"/>
<protein>
    <submittedName>
        <fullName evidence="2">Abortive phage infection protein</fullName>
    </submittedName>
</protein>
<accession>A0A317YP52</accession>
<feature type="domain" description="Abortive phage infection protein C-terminal" evidence="1">
    <location>
        <begin position="47"/>
        <end position="374"/>
    </location>
</feature>
<dbReference type="InterPro" id="IPR018891">
    <property type="entry name" value="AIPR_C"/>
</dbReference>
<reference evidence="2 3" key="1">
    <citation type="journal article" date="2018" name="Vet. Microbiol.">
        <title>Clonal diversity and geographic distribution of methicillin-resistant Staphylococcus pseudintermedius from Australian animals: Discovery of novel sequence types.</title>
        <authorList>
            <person name="Worthing K.A."/>
            <person name="Abraham S."/>
            <person name="Coombs G.W."/>
            <person name="Pang S."/>
            <person name="Saputra S."/>
            <person name="Jordan D."/>
            <person name="Trott D.J."/>
            <person name="Norris J.M."/>
        </authorList>
    </citation>
    <scope>NUCLEOTIDE SEQUENCE [LARGE SCALE GENOMIC DNA]</scope>
    <source>
        <strain evidence="2 3">ST525 1</strain>
    </source>
</reference>
<evidence type="ECO:0000313" key="2">
    <source>
        <dbReference type="EMBL" id="PWZ74020.1"/>
    </source>
</evidence>